<dbReference type="Proteomes" id="UP000325315">
    <property type="component" value="Unassembled WGS sequence"/>
</dbReference>
<evidence type="ECO:0000313" key="3">
    <source>
        <dbReference type="Proteomes" id="UP000325315"/>
    </source>
</evidence>
<dbReference type="GO" id="GO:0003964">
    <property type="term" value="F:RNA-directed DNA polymerase activity"/>
    <property type="evidence" value="ECO:0007669"/>
    <property type="project" value="UniProtKB-KW"/>
</dbReference>
<comment type="caution">
    <text evidence="2">The sequence shown here is derived from an EMBL/GenBank/DDBJ whole genome shotgun (WGS) entry which is preliminary data.</text>
</comment>
<dbReference type="OrthoDB" id="1936608at2759"/>
<keyword evidence="2" id="KW-0808">Transferase</keyword>
<dbReference type="SUPFAM" id="SSF56672">
    <property type="entry name" value="DNA/RNA polymerases"/>
    <property type="match status" value="1"/>
</dbReference>
<keyword evidence="2" id="KW-0695">RNA-directed DNA polymerase</keyword>
<name>A0A5B6VTI7_9ROSI</name>
<protein>
    <submittedName>
        <fullName evidence="2">Reverse transcriptase</fullName>
    </submittedName>
</protein>
<keyword evidence="2" id="KW-0548">Nucleotidyltransferase</keyword>
<sequence length="344" mass="39372">MALKLDMSKVYDRVEWPFIKGVMSRMGFAAGFIDLSFRCISYIQYSILSNGEEGLSFISTRGLRQGDPLSLYLFLFCGEGLSALIRLAGQENRIRGAKVSRDALSITHLMFAGDCILFGEASNRGINVLKEILKEYEACSGQCVNFEKSTVFFSSNVNDQERNLVCQALNVQCSSDLNKYLGLPSMVGRKRKLAFQALKDRSKEVFIKTILQAIPTYSMTCFLLPKSLCLEMENIMNSFWWNKTNGKRGMHWCDWKTLSSNKEEGGLGFRDLNFLILHYWPNKVGIYYVIYFFYLEKLVDCKRPSSERPRGGELEMVRKFLYEKTDGFLATKGLIVRIQVKIQT</sequence>
<dbReference type="EMBL" id="SMMG02000005">
    <property type="protein sequence ID" value="KAA3472510.1"/>
    <property type="molecule type" value="Genomic_DNA"/>
</dbReference>
<dbReference type="PANTHER" id="PTHR33116:SF86">
    <property type="entry name" value="REVERSE TRANSCRIPTASE DOMAIN-CONTAINING PROTEIN"/>
    <property type="match status" value="1"/>
</dbReference>
<accession>A0A5B6VTI7</accession>
<proteinExistence type="predicted"/>
<dbReference type="InterPro" id="IPR043502">
    <property type="entry name" value="DNA/RNA_pol_sf"/>
</dbReference>
<dbReference type="AlphaFoldDB" id="A0A5B6VTI7"/>
<evidence type="ECO:0000313" key="2">
    <source>
        <dbReference type="EMBL" id="KAA3472510.1"/>
    </source>
</evidence>
<feature type="domain" description="Reverse transcriptase" evidence="1">
    <location>
        <begin position="2"/>
        <end position="182"/>
    </location>
</feature>
<dbReference type="Pfam" id="PF00078">
    <property type="entry name" value="RVT_1"/>
    <property type="match status" value="1"/>
</dbReference>
<dbReference type="InterPro" id="IPR000477">
    <property type="entry name" value="RT_dom"/>
</dbReference>
<evidence type="ECO:0000259" key="1">
    <source>
        <dbReference type="Pfam" id="PF00078"/>
    </source>
</evidence>
<gene>
    <name evidence="2" type="ORF">EPI10_022985</name>
</gene>
<keyword evidence="3" id="KW-1185">Reference proteome</keyword>
<reference evidence="3" key="1">
    <citation type="journal article" date="2019" name="Plant Biotechnol. J.">
        <title>Genome sequencing of the Australian wild diploid species Gossypium australe highlights disease resistance and delayed gland morphogenesis.</title>
        <authorList>
            <person name="Cai Y."/>
            <person name="Cai X."/>
            <person name="Wang Q."/>
            <person name="Wang P."/>
            <person name="Zhang Y."/>
            <person name="Cai C."/>
            <person name="Xu Y."/>
            <person name="Wang K."/>
            <person name="Zhou Z."/>
            <person name="Wang C."/>
            <person name="Geng S."/>
            <person name="Li B."/>
            <person name="Dong Q."/>
            <person name="Hou Y."/>
            <person name="Wang H."/>
            <person name="Ai P."/>
            <person name="Liu Z."/>
            <person name="Yi F."/>
            <person name="Sun M."/>
            <person name="An G."/>
            <person name="Cheng J."/>
            <person name="Zhang Y."/>
            <person name="Shi Q."/>
            <person name="Xie Y."/>
            <person name="Shi X."/>
            <person name="Chang Y."/>
            <person name="Huang F."/>
            <person name="Chen Y."/>
            <person name="Hong S."/>
            <person name="Mi L."/>
            <person name="Sun Q."/>
            <person name="Zhang L."/>
            <person name="Zhou B."/>
            <person name="Peng R."/>
            <person name="Zhang X."/>
            <person name="Liu F."/>
        </authorList>
    </citation>
    <scope>NUCLEOTIDE SEQUENCE [LARGE SCALE GENOMIC DNA]</scope>
    <source>
        <strain evidence="3">cv. PA1801</strain>
    </source>
</reference>
<dbReference type="PANTHER" id="PTHR33116">
    <property type="entry name" value="REVERSE TRANSCRIPTASE ZINC-BINDING DOMAIN-CONTAINING PROTEIN-RELATED-RELATED"/>
    <property type="match status" value="1"/>
</dbReference>
<organism evidence="2 3">
    <name type="scientific">Gossypium australe</name>
    <dbReference type="NCBI Taxonomy" id="47621"/>
    <lineage>
        <taxon>Eukaryota</taxon>
        <taxon>Viridiplantae</taxon>
        <taxon>Streptophyta</taxon>
        <taxon>Embryophyta</taxon>
        <taxon>Tracheophyta</taxon>
        <taxon>Spermatophyta</taxon>
        <taxon>Magnoliopsida</taxon>
        <taxon>eudicotyledons</taxon>
        <taxon>Gunneridae</taxon>
        <taxon>Pentapetalae</taxon>
        <taxon>rosids</taxon>
        <taxon>malvids</taxon>
        <taxon>Malvales</taxon>
        <taxon>Malvaceae</taxon>
        <taxon>Malvoideae</taxon>
        <taxon>Gossypium</taxon>
    </lineage>
</organism>